<protein>
    <submittedName>
        <fullName evidence="2">DUF2779 domain-containing protein</fullName>
    </submittedName>
</protein>
<sequence>MPSEQPPRYLTKSRFKLALDCPTKLFYTGKKDLYADGNLDDEFLQALAEGGFQVGELAKLMFPEGIEIIQTSHDEQVTETERMLERDSVTLFEAAIRHGNLFVRVDVLRKNGTRIELIEVKAKSFDSTAHRGFRGERGHIQGEMRPYLQDVAFQHYVLGLAYPHLQPSSFLMLIDKSKACSIDGLNQRFRIRRAQGRPQVTAAPGTDERSIGTPVLTCVNVDDLVDEILGALIDAPGVTGTLAELAATWAERYRADERIRPAIGAQCAKCEFRAEPPGTRDTDLRSGLHECWREAGGLSTADIARGTVLDLWSFRGRQALIERGVLRLADVPLDALGNPGDLGDSADGLTRGRRQAMQVTGQWPGGPDFFIDTALMRKEMTRWVHPLHFIDFETSRVAIPFFAGQRPYENIAFQFSHHVIDHDGEVEHRTQFLSTTPGRKPNYDFVRALRAALGTTGTVFMWSPHENTTLNAILEELEQDASPPPDIAELAIFIRSLTTRKIPKDSAKNPHDNPGAEVGHRAMVDLCRLAEKAFFHPATKGSSSIKKVLPAVMQASEYLQSRYASPIYGAKGGIPSLNFVDQAWWHEVDGAVVDPYCMLPPVFKDVTREAIDALEADEDLELRQGGAAMAAYARLQFEDLAPQERHSIEAALLRYCELDTLAMVMVCEAWNRWTSQTHPD</sequence>
<name>A0A562ZME3_9BURK</name>
<evidence type="ECO:0000313" key="3">
    <source>
        <dbReference type="Proteomes" id="UP000318199"/>
    </source>
</evidence>
<gene>
    <name evidence="2" type="ORF">FN976_19630</name>
</gene>
<evidence type="ECO:0000313" key="2">
    <source>
        <dbReference type="EMBL" id="TWO69498.1"/>
    </source>
</evidence>
<dbReference type="Pfam" id="PF11074">
    <property type="entry name" value="DUF2779"/>
    <property type="match status" value="1"/>
</dbReference>
<dbReference type="OrthoDB" id="9783873at2"/>
<reference evidence="2 3" key="1">
    <citation type="submission" date="2019-07" db="EMBL/GenBank/DDBJ databases">
        <title>Caenimonas sedimenti sp. nov., isolated from activated sludge.</title>
        <authorList>
            <person name="Xu J."/>
        </authorList>
    </citation>
    <scope>NUCLEOTIDE SEQUENCE [LARGE SCALE GENOMIC DNA]</scope>
    <source>
        <strain evidence="2 3">HX-9-20</strain>
    </source>
</reference>
<feature type="domain" description="DUF2779" evidence="1">
    <location>
        <begin position="388"/>
        <end position="544"/>
    </location>
</feature>
<dbReference type="InterPro" id="IPR021301">
    <property type="entry name" value="DUF2779"/>
</dbReference>
<accession>A0A562ZME3</accession>
<dbReference type="RefSeq" id="WP_145894756.1">
    <property type="nucleotide sequence ID" value="NZ_VOBQ01000015.1"/>
</dbReference>
<organism evidence="2 3">
    <name type="scientific">Caenimonas sedimenti</name>
    <dbReference type="NCBI Taxonomy" id="2596921"/>
    <lineage>
        <taxon>Bacteria</taxon>
        <taxon>Pseudomonadati</taxon>
        <taxon>Pseudomonadota</taxon>
        <taxon>Betaproteobacteria</taxon>
        <taxon>Burkholderiales</taxon>
        <taxon>Comamonadaceae</taxon>
        <taxon>Caenimonas</taxon>
    </lineage>
</organism>
<proteinExistence type="predicted"/>
<dbReference type="Proteomes" id="UP000318199">
    <property type="component" value="Unassembled WGS sequence"/>
</dbReference>
<keyword evidence="3" id="KW-1185">Reference proteome</keyword>
<dbReference type="EMBL" id="VOBQ01000015">
    <property type="protein sequence ID" value="TWO69498.1"/>
    <property type="molecule type" value="Genomic_DNA"/>
</dbReference>
<evidence type="ECO:0000259" key="1">
    <source>
        <dbReference type="Pfam" id="PF11074"/>
    </source>
</evidence>
<dbReference type="AlphaFoldDB" id="A0A562ZME3"/>
<comment type="caution">
    <text evidence="2">The sequence shown here is derived from an EMBL/GenBank/DDBJ whole genome shotgun (WGS) entry which is preliminary data.</text>
</comment>